<evidence type="ECO:0000256" key="3">
    <source>
        <dbReference type="ARBA" id="ARBA00022989"/>
    </source>
</evidence>
<evidence type="ECO:0000313" key="7">
    <source>
        <dbReference type="EMBL" id="OEH77636.1"/>
    </source>
</evidence>
<dbReference type="InParanoid" id="A0A1D3D2G1"/>
<dbReference type="GO" id="GO:0035348">
    <property type="term" value="P:acetyl-CoA transmembrane transport"/>
    <property type="evidence" value="ECO:0007669"/>
    <property type="project" value="InterPro"/>
</dbReference>
<dbReference type="Proteomes" id="UP000095192">
    <property type="component" value="Unassembled WGS sequence"/>
</dbReference>
<evidence type="ECO:0000256" key="4">
    <source>
        <dbReference type="ARBA" id="ARBA00023136"/>
    </source>
</evidence>
<proteinExistence type="predicted"/>
<dbReference type="InterPro" id="IPR004752">
    <property type="entry name" value="AmpG_permease/AT-1"/>
</dbReference>
<dbReference type="AlphaFoldDB" id="A0A1D3D2G1"/>
<dbReference type="GO" id="GO:0016020">
    <property type="term" value="C:membrane"/>
    <property type="evidence" value="ECO:0007669"/>
    <property type="project" value="UniProtKB-SubCell"/>
</dbReference>
<evidence type="ECO:0000256" key="2">
    <source>
        <dbReference type="ARBA" id="ARBA00022692"/>
    </source>
</evidence>
<dbReference type="EMBL" id="JROU02001027">
    <property type="protein sequence ID" value="OEH77636.1"/>
    <property type="molecule type" value="Genomic_DNA"/>
</dbReference>
<dbReference type="VEuPathDB" id="ToxoDB:cyc_02620"/>
<organism evidence="7 8">
    <name type="scientific">Cyclospora cayetanensis</name>
    <dbReference type="NCBI Taxonomy" id="88456"/>
    <lineage>
        <taxon>Eukaryota</taxon>
        <taxon>Sar</taxon>
        <taxon>Alveolata</taxon>
        <taxon>Apicomplexa</taxon>
        <taxon>Conoidasida</taxon>
        <taxon>Coccidia</taxon>
        <taxon>Eucoccidiorida</taxon>
        <taxon>Eimeriorina</taxon>
        <taxon>Eimeriidae</taxon>
        <taxon>Cyclospora</taxon>
    </lineage>
</organism>
<name>A0A1D3D2G1_9EIME</name>
<accession>A0A1D3D2G1</accession>
<feature type="compositionally biased region" description="Acidic residues" evidence="5">
    <location>
        <begin position="17"/>
        <end position="29"/>
    </location>
</feature>
<evidence type="ECO:0000256" key="5">
    <source>
        <dbReference type="SAM" id="MobiDB-lite"/>
    </source>
</evidence>
<dbReference type="InterPro" id="IPR024371">
    <property type="entry name" value="AcetylCoA_trans_1-like"/>
</dbReference>
<keyword evidence="2 6" id="KW-0812">Transmembrane</keyword>
<dbReference type="GO" id="GO:0008521">
    <property type="term" value="F:acetyl-CoA transmembrane transporter activity"/>
    <property type="evidence" value="ECO:0007669"/>
    <property type="project" value="InterPro"/>
</dbReference>
<comment type="subcellular location">
    <subcellularLocation>
        <location evidence="1">Membrane</location>
        <topology evidence="1">Multi-pass membrane protein</topology>
    </subcellularLocation>
</comment>
<gene>
    <name evidence="7" type="ORF">cyc_02620</name>
</gene>
<keyword evidence="4 6" id="KW-0472">Membrane</keyword>
<dbReference type="PANTHER" id="PTHR12778:SF9">
    <property type="entry name" value="ACETYL-COENZYME A TRANSPORTER 1"/>
    <property type="match status" value="1"/>
</dbReference>
<protein>
    <submittedName>
        <fullName evidence="7">Acetyl-coenzyme a transporter</fullName>
    </submittedName>
</protein>
<sequence>MHFFADDVLAQAGGDTGGDEESRCEEEGSCEPKGALESYRLLWKLLFLSPVRQLMLVILTARVGFAAVDAATQLKIIERGVSKEQLAFFAPLLMPFGIVCPFLVSLR</sequence>
<keyword evidence="3 6" id="KW-1133">Transmembrane helix</keyword>
<dbReference type="PANTHER" id="PTHR12778">
    <property type="entry name" value="SOLUTE CARRIER FAMILY 33 ACETYL-COA TRANSPORTER -RELATED"/>
    <property type="match status" value="1"/>
</dbReference>
<dbReference type="Pfam" id="PF13000">
    <property type="entry name" value="Acatn"/>
    <property type="match status" value="1"/>
</dbReference>
<evidence type="ECO:0000256" key="1">
    <source>
        <dbReference type="ARBA" id="ARBA00004141"/>
    </source>
</evidence>
<feature type="region of interest" description="Disordered" evidence="5">
    <location>
        <begin position="1"/>
        <end position="29"/>
    </location>
</feature>
<reference evidence="7 8" key="1">
    <citation type="journal article" date="2016" name="BMC Genomics">
        <title>Comparative genomics reveals Cyclospora cayetanensis possesses coccidia-like metabolism and invasion components but unique surface antigens.</title>
        <authorList>
            <person name="Liu S."/>
            <person name="Wang L."/>
            <person name="Zheng H."/>
            <person name="Xu Z."/>
            <person name="Roellig D.M."/>
            <person name="Li N."/>
            <person name="Frace M.A."/>
            <person name="Tang K."/>
            <person name="Arrowood M.J."/>
            <person name="Moss D.M."/>
            <person name="Zhang L."/>
            <person name="Feng Y."/>
            <person name="Xiao L."/>
        </authorList>
    </citation>
    <scope>NUCLEOTIDE SEQUENCE [LARGE SCALE GENOMIC DNA]</scope>
    <source>
        <strain evidence="7 8">CHN_HEN01</strain>
    </source>
</reference>
<evidence type="ECO:0000313" key="8">
    <source>
        <dbReference type="Proteomes" id="UP000095192"/>
    </source>
</evidence>
<comment type="caution">
    <text evidence="7">The sequence shown here is derived from an EMBL/GenBank/DDBJ whole genome shotgun (WGS) entry which is preliminary data.</text>
</comment>
<evidence type="ECO:0000256" key="6">
    <source>
        <dbReference type="SAM" id="Phobius"/>
    </source>
</evidence>
<keyword evidence="8" id="KW-1185">Reference proteome</keyword>
<feature type="transmembrane region" description="Helical" evidence="6">
    <location>
        <begin position="86"/>
        <end position="104"/>
    </location>
</feature>